<comment type="caution">
    <text evidence="3">The sequence shown here is derived from an EMBL/GenBank/DDBJ whole genome shotgun (WGS) entry which is preliminary data.</text>
</comment>
<evidence type="ECO:0000313" key="4">
    <source>
        <dbReference type="Proteomes" id="UP000053331"/>
    </source>
</evidence>
<dbReference type="EMBL" id="JNFH02000051">
    <property type="protein sequence ID" value="KKF39433.1"/>
    <property type="molecule type" value="Genomic_DNA"/>
</dbReference>
<dbReference type="Proteomes" id="UP000053331">
    <property type="component" value="Unassembled WGS sequence"/>
</dbReference>
<gene>
    <name evidence="3" type="ORF">FK85_28540</name>
</gene>
<feature type="domain" description="DUF7991" evidence="2">
    <location>
        <begin position="1"/>
        <end position="106"/>
    </location>
</feature>
<dbReference type="Pfam" id="PF25953">
    <property type="entry name" value="DUF7991"/>
    <property type="match status" value="1"/>
</dbReference>
<reference evidence="3 4" key="1">
    <citation type="journal article" date="2015" name="Genome Announc.">
        <title>Draft genome sequence of a Halorubrum H3 strain isolated from the burlinskoye salt lake (Altai Krai, Russia).</title>
        <authorList>
            <person name="Rozanov A.S."/>
            <person name="Bryanskaya A.V."/>
            <person name="Malup T.K."/>
            <person name="Kotenko A.V."/>
            <person name="Peltek S.E."/>
        </authorList>
    </citation>
    <scope>NUCLEOTIDE SEQUENCE [LARGE SCALE GENOMIC DNA]</scope>
    <source>
        <strain evidence="3 4">H3</strain>
    </source>
</reference>
<keyword evidence="1" id="KW-0472">Membrane</keyword>
<dbReference type="InterPro" id="IPR058304">
    <property type="entry name" value="DUF7991"/>
</dbReference>
<evidence type="ECO:0000259" key="2">
    <source>
        <dbReference type="Pfam" id="PF25953"/>
    </source>
</evidence>
<proteinExistence type="predicted"/>
<dbReference type="AlphaFoldDB" id="A0A0F8BGY0"/>
<evidence type="ECO:0000256" key="1">
    <source>
        <dbReference type="SAM" id="Phobius"/>
    </source>
</evidence>
<name>A0A0F8BGY0_9EURY</name>
<protein>
    <recommendedName>
        <fullName evidence="2">DUF7991 domain-containing protein</fullName>
    </recommendedName>
</protein>
<feature type="transmembrane region" description="Helical" evidence="1">
    <location>
        <begin position="73"/>
        <end position="95"/>
    </location>
</feature>
<sequence length="107" mass="11241">MLALFGFVSLVALVALHTVIAGVATRFFRLRLNTSWGSVVYTLVLTPMLLLISMLVFTGVLNVGAGINLGSPTLVVALLVGLPVVLGAAIDYLYVPSPDDVELPDTS</sequence>
<evidence type="ECO:0000313" key="3">
    <source>
        <dbReference type="EMBL" id="KKF39433.1"/>
    </source>
</evidence>
<dbReference type="RefSeq" id="WP_050025676.1">
    <property type="nucleotide sequence ID" value="NZ_JNFH02000051.1"/>
</dbReference>
<accession>A0A0F8BGY0</accession>
<keyword evidence="1" id="KW-1133">Transmembrane helix</keyword>
<keyword evidence="4" id="KW-1185">Reference proteome</keyword>
<feature type="transmembrane region" description="Helical" evidence="1">
    <location>
        <begin position="40"/>
        <end position="61"/>
    </location>
</feature>
<organism evidence="3 4">
    <name type="scientific">Halorubrum saccharovorum</name>
    <dbReference type="NCBI Taxonomy" id="2248"/>
    <lineage>
        <taxon>Archaea</taxon>
        <taxon>Methanobacteriati</taxon>
        <taxon>Methanobacteriota</taxon>
        <taxon>Stenosarchaea group</taxon>
        <taxon>Halobacteria</taxon>
        <taxon>Halobacteriales</taxon>
        <taxon>Haloferacaceae</taxon>
        <taxon>Halorubrum</taxon>
    </lineage>
</organism>
<dbReference type="OrthoDB" id="239417at2157"/>
<keyword evidence="1" id="KW-0812">Transmembrane</keyword>